<gene>
    <name evidence="1" type="ORF">MNBD_NITROSPINAE04-1724</name>
</gene>
<accession>A0A3B1BJM7</accession>
<dbReference type="EMBL" id="UOGA01000063">
    <property type="protein sequence ID" value="VAX16322.1"/>
    <property type="molecule type" value="Genomic_DNA"/>
</dbReference>
<evidence type="ECO:0000313" key="1">
    <source>
        <dbReference type="EMBL" id="VAX16322.1"/>
    </source>
</evidence>
<sequence>MMDAYMKKTITALFLTMAIIPSTAFADAKNSKCLEYEPKTVRVSGVIRPQIFAGPPEFSNVEEGDEPLLYWILHLDEPICVNESPMAPVINFAERNIKNLHLIVSDADNLYTRSKNLLGENVVLTGSLFHRITVWHKTKALIIVYGIALNKNKI</sequence>
<organism evidence="1">
    <name type="scientific">hydrothermal vent metagenome</name>
    <dbReference type="NCBI Taxonomy" id="652676"/>
    <lineage>
        <taxon>unclassified sequences</taxon>
        <taxon>metagenomes</taxon>
        <taxon>ecological metagenomes</taxon>
    </lineage>
</organism>
<reference evidence="1" key="1">
    <citation type="submission" date="2018-06" db="EMBL/GenBank/DDBJ databases">
        <authorList>
            <person name="Zhirakovskaya E."/>
        </authorList>
    </citation>
    <scope>NUCLEOTIDE SEQUENCE</scope>
</reference>
<evidence type="ECO:0008006" key="2">
    <source>
        <dbReference type="Google" id="ProtNLM"/>
    </source>
</evidence>
<protein>
    <recommendedName>
        <fullName evidence="2">DUF4431 domain-containing protein</fullName>
    </recommendedName>
</protein>
<proteinExistence type="predicted"/>
<name>A0A3B1BJM7_9ZZZZ</name>
<dbReference type="AlphaFoldDB" id="A0A3B1BJM7"/>